<feature type="non-terminal residue" evidence="5">
    <location>
        <position position="1"/>
    </location>
</feature>
<dbReference type="PROSITE" id="PS01031">
    <property type="entry name" value="SHSP"/>
    <property type="match status" value="1"/>
</dbReference>
<feature type="domain" description="SHSP" evidence="4">
    <location>
        <begin position="1"/>
        <end position="114"/>
    </location>
</feature>
<protein>
    <submittedName>
        <fullName evidence="5">HSP20-like chaperone</fullName>
    </submittedName>
</protein>
<gene>
    <name evidence="5" type="ORF">BCR37DRAFT_333435</name>
</gene>
<dbReference type="OMA" id="NINIEFH"/>
<organism evidence="5 6">
    <name type="scientific">Protomyces lactucae-debilis</name>
    <dbReference type="NCBI Taxonomy" id="2754530"/>
    <lineage>
        <taxon>Eukaryota</taxon>
        <taxon>Fungi</taxon>
        <taxon>Dikarya</taxon>
        <taxon>Ascomycota</taxon>
        <taxon>Taphrinomycotina</taxon>
        <taxon>Taphrinomycetes</taxon>
        <taxon>Taphrinales</taxon>
        <taxon>Protomycetaceae</taxon>
        <taxon>Protomyces</taxon>
    </lineage>
</organism>
<evidence type="ECO:0000256" key="2">
    <source>
        <dbReference type="PROSITE-ProRule" id="PRU00285"/>
    </source>
</evidence>
<name>A0A1Y2F7R1_PROLT</name>
<dbReference type="InterPro" id="IPR008978">
    <property type="entry name" value="HSP20-like_chaperone"/>
</dbReference>
<evidence type="ECO:0000313" key="5">
    <source>
        <dbReference type="EMBL" id="ORY79386.1"/>
    </source>
</evidence>
<dbReference type="InterPro" id="IPR031107">
    <property type="entry name" value="Small_HSP"/>
</dbReference>
<dbReference type="STRING" id="56484.A0A1Y2F7R1"/>
<evidence type="ECO:0000256" key="1">
    <source>
        <dbReference type="ARBA" id="ARBA00023016"/>
    </source>
</evidence>
<dbReference type="InterPro" id="IPR002068">
    <property type="entry name" value="A-crystallin/Hsp20_dom"/>
</dbReference>
<dbReference type="Proteomes" id="UP000193685">
    <property type="component" value="Unassembled WGS sequence"/>
</dbReference>
<dbReference type="GeneID" id="63783699"/>
<reference evidence="5 6" key="1">
    <citation type="submission" date="2016-07" db="EMBL/GenBank/DDBJ databases">
        <title>Pervasive Adenine N6-methylation of Active Genes in Fungi.</title>
        <authorList>
            <consortium name="DOE Joint Genome Institute"/>
            <person name="Mondo S.J."/>
            <person name="Dannebaum R.O."/>
            <person name="Kuo R.C."/>
            <person name="Labutti K."/>
            <person name="Haridas S."/>
            <person name="Kuo A."/>
            <person name="Salamov A."/>
            <person name="Ahrendt S.R."/>
            <person name="Lipzen A."/>
            <person name="Sullivan W."/>
            <person name="Andreopoulos W.B."/>
            <person name="Clum A."/>
            <person name="Lindquist E."/>
            <person name="Daum C."/>
            <person name="Ramamoorthy G.K."/>
            <person name="Gryganskyi A."/>
            <person name="Culley D."/>
            <person name="Magnuson J.K."/>
            <person name="James T.Y."/>
            <person name="O'Malley M.A."/>
            <person name="Stajich J.E."/>
            <person name="Spatafora J.W."/>
            <person name="Visel A."/>
            <person name="Grigoriev I.V."/>
        </authorList>
    </citation>
    <scope>NUCLEOTIDE SEQUENCE [LARGE SCALE GENOMIC DNA]</scope>
    <source>
        <strain evidence="5 6">12-1054</strain>
    </source>
</reference>
<accession>A0A1Y2F7R1</accession>
<dbReference type="Pfam" id="PF00011">
    <property type="entry name" value="HSP20"/>
    <property type="match status" value="1"/>
</dbReference>
<comment type="similarity">
    <text evidence="2 3">Belongs to the small heat shock protein (HSP20) family.</text>
</comment>
<keyword evidence="6" id="KW-1185">Reference proteome</keyword>
<dbReference type="CDD" id="cd06464">
    <property type="entry name" value="ACD_sHsps-like"/>
    <property type="match status" value="1"/>
</dbReference>
<keyword evidence="1" id="KW-0346">Stress response</keyword>
<evidence type="ECO:0000259" key="4">
    <source>
        <dbReference type="PROSITE" id="PS01031"/>
    </source>
</evidence>
<dbReference type="PANTHER" id="PTHR11527">
    <property type="entry name" value="HEAT-SHOCK PROTEIN 20 FAMILY MEMBER"/>
    <property type="match status" value="1"/>
</dbReference>
<feature type="non-terminal residue" evidence="5">
    <location>
        <position position="114"/>
    </location>
</feature>
<proteinExistence type="inferred from homology"/>
<dbReference type="AlphaFoldDB" id="A0A1Y2F7R1"/>
<sequence>QGATIIPDLDIYESTTHILVDVVLPGVSKEAVNVEYDQKTNRILISGEVAAPKHSGEEVKLVRQERPIGKFERVVGLNTQQIVPEKIQASFDAGVLSLQVPKDTKSEEKRKISI</sequence>
<evidence type="ECO:0000313" key="6">
    <source>
        <dbReference type="Proteomes" id="UP000193685"/>
    </source>
</evidence>
<dbReference type="RefSeq" id="XP_040723757.1">
    <property type="nucleotide sequence ID" value="XM_040867100.1"/>
</dbReference>
<evidence type="ECO:0000256" key="3">
    <source>
        <dbReference type="RuleBase" id="RU003616"/>
    </source>
</evidence>
<dbReference type="OrthoDB" id="5511210at2759"/>
<dbReference type="SUPFAM" id="SSF49764">
    <property type="entry name" value="HSP20-like chaperones"/>
    <property type="match status" value="1"/>
</dbReference>
<comment type="caution">
    <text evidence="5">The sequence shown here is derived from an EMBL/GenBank/DDBJ whole genome shotgun (WGS) entry which is preliminary data.</text>
</comment>
<dbReference type="Gene3D" id="2.60.40.790">
    <property type="match status" value="1"/>
</dbReference>
<dbReference type="EMBL" id="MCFI01000015">
    <property type="protein sequence ID" value="ORY79386.1"/>
    <property type="molecule type" value="Genomic_DNA"/>
</dbReference>